<comment type="caution">
    <text evidence="3">The sequence shown here is derived from an EMBL/GenBank/DDBJ whole genome shotgun (WGS) entry which is preliminary data.</text>
</comment>
<organism evidence="3 4">
    <name type="scientific">Anisodus acutangulus</name>
    <dbReference type="NCBI Taxonomy" id="402998"/>
    <lineage>
        <taxon>Eukaryota</taxon>
        <taxon>Viridiplantae</taxon>
        <taxon>Streptophyta</taxon>
        <taxon>Embryophyta</taxon>
        <taxon>Tracheophyta</taxon>
        <taxon>Spermatophyta</taxon>
        <taxon>Magnoliopsida</taxon>
        <taxon>eudicotyledons</taxon>
        <taxon>Gunneridae</taxon>
        <taxon>Pentapetalae</taxon>
        <taxon>asterids</taxon>
        <taxon>lamiids</taxon>
        <taxon>Solanales</taxon>
        <taxon>Solanaceae</taxon>
        <taxon>Solanoideae</taxon>
        <taxon>Hyoscyameae</taxon>
        <taxon>Anisodus</taxon>
    </lineage>
</organism>
<feature type="signal peptide" evidence="2">
    <location>
        <begin position="1"/>
        <end position="18"/>
    </location>
</feature>
<evidence type="ECO:0000313" key="4">
    <source>
        <dbReference type="Proteomes" id="UP001152561"/>
    </source>
</evidence>
<dbReference type="AlphaFoldDB" id="A0A9Q1MB16"/>
<dbReference type="Proteomes" id="UP001152561">
    <property type="component" value="Unassembled WGS sequence"/>
</dbReference>
<feature type="chain" id="PRO_5040498077" evidence="2">
    <location>
        <begin position="19"/>
        <end position="281"/>
    </location>
</feature>
<accession>A0A9Q1MB16</accession>
<feature type="compositionally biased region" description="Acidic residues" evidence="1">
    <location>
        <begin position="206"/>
        <end position="219"/>
    </location>
</feature>
<evidence type="ECO:0000313" key="3">
    <source>
        <dbReference type="EMBL" id="KAJ8555857.1"/>
    </source>
</evidence>
<dbReference type="EMBL" id="JAJAGQ010000008">
    <property type="protein sequence ID" value="KAJ8555857.1"/>
    <property type="molecule type" value="Genomic_DNA"/>
</dbReference>
<reference evidence="4" key="1">
    <citation type="journal article" date="2023" name="Proc. Natl. Acad. Sci. U.S.A.">
        <title>Genomic and structural basis for evolution of tropane alkaloid biosynthesis.</title>
        <authorList>
            <person name="Wanga Y.-J."/>
            <person name="Taina T."/>
            <person name="Yua J.-Y."/>
            <person name="Lia J."/>
            <person name="Xua B."/>
            <person name="Chenc J."/>
            <person name="D'Auriad J.C."/>
            <person name="Huanga J.-P."/>
            <person name="Huanga S.-X."/>
        </authorList>
    </citation>
    <scope>NUCLEOTIDE SEQUENCE [LARGE SCALE GENOMIC DNA]</scope>
    <source>
        <strain evidence="4">cv. KIB-2019</strain>
    </source>
</reference>
<feature type="region of interest" description="Disordered" evidence="1">
    <location>
        <begin position="205"/>
        <end position="267"/>
    </location>
</feature>
<sequence length="281" mass="33432">MDKLSIAIFFLFFTLSFARTPLTQQENDITDLKLPSTLPEPDTTPKKHLDKEAQHVQENQDLLLQDNLLEPKGKKTKALPLTFVRLRPINRHFRVRSRRPSRLCHHHHFHHAHNLKPRTHSTHLDDQVPYGNKDMIVSSGENNDDLDHVMFTHGGMHQFPDEWMSFLHHNSDNEDDDEEKMSKFIIKRNNHDKFDKMKLKGQFYDPLDDDDDEDDDEDDKISAMQHEDHHSFDKKKMKKHLHHHHEEEEHEAEEGNEAHKEEKKTGGFVRHIRKFLDNYFD</sequence>
<feature type="compositionally biased region" description="Basic residues" evidence="1">
    <location>
        <begin position="232"/>
        <end position="243"/>
    </location>
</feature>
<keyword evidence="2" id="KW-0732">Signal</keyword>
<protein>
    <submittedName>
        <fullName evidence="3">Uncharacterized protein</fullName>
    </submittedName>
</protein>
<evidence type="ECO:0000256" key="2">
    <source>
        <dbReference type="SAM" id="SignalP"/>
    </source>
</evidence>
<dbReference type="OrthoDB" id="1300287at2759"/>
<gene>
    <name evidence="3" type="ORF">K7X08_013353</name>
</gene>
<name>A0A9Q1MB16_9SOLA</name>
<evidence type="ECO:0000256" key="1">
    <source>
        <dbReference type="SAM" id="MobiDB-lite"/>
    </source>
</evidence>
<feature type="compositionally biased region" description="Basic and acidic residues" evidence="1">
    <location>
        <begin position="256"/>
        <end position="265"/>
    </location>
</feature>
<proteinExistence type="predicted"/>
<keyword evidence="4" id="KW-1185">Reference proteome</keyword>